<dbReference type="GO" id="GO:0016605">
    <property type="term" value="C:PML body"/>
    <property type="evidence" value="ECO:0007669"/>
    <property type="project" value="Ensembl"/>
</dbReference>
<dbReference type="InterPro" id="IPR041611">
    <property type="entry name" value="SKICH"/>
</dbReference>
<keyword evidence="11" id="KW-0968">Cytoplasmic vesicle</keyword>
<dbReference type="Pfam" id="PF17751">
    <property type="entry name" value="SKICH"/>
    <property type="match status" value="2"/>
</dbReference>
<dbReference type="PANTHER" id="PTHR31915:SF4">
    <property type="entry name" value="CALCIUM-BINDING AND COILED-COIL DOMAIN-CONTAINING PROTEIN 2"/>
    <property type="match status" value="1"/>
</dbReference>
<evidence type="ECO:0000313" key="20">
    <source>
        <dbReference type="Proteomes" id="UP000694394"/>
    </source>
</evidence>
<feature type="domain" description="UBZ1-type" evidence="18">
    <location>
        <begin position="400"/>
        <end position="425"/>
    </location>
</feature>
<evidence type="ECO:0000256" key="3">
    <source>
        <dbReference type="ARBA" id="ARBA00022490"/>
    </source>
</evidence>
<dbReference type="AlphaFoldDB" id="A0A8C5VPN2"/>
<dbReference type="Proteomes" id="UP000694394">
    <property type="component" value="Chromosome 16"/>
</dbReference>
<evidence type="ECO:0000256" key="13">
    <source>
        <dbReference type="ARBA" id="ARBA00037963"/>
    </source>
</evidence>
<dbReference type="Gene3D" id="2.60.40.2840">
    <property type="match status" value="1"/>
</dbReference>
<accession>A0A8C5VPN2</accession>
<evidence type="ECO:0000256" key="15">
    <source>
        <dbReference type="ARBA" id="ARBA00041519"/>
    </source>
</evidence>
<evidence type="ECO:0000256" key="1">
    <source>
        <dbReference type="ARBA" id="ARBA00004245"/>
    </source>
</evidence>
<dbReference type="EMBL" id="ABDC03020107">
    <property type="status" value="NOT_ANNOTATED_CDS"/>
    <property type="molecule type" value="Genomic_DNA"/>
</dbReference>
<keyword evidence="6" id="KW-0862">Zinc</keyword>
<gene>
    <name evidence="19" type="primary">CALCOCO2</name>
</gene>
<evidence type="ECO:0000256" key="10">
    <source>
        <dbReference type="ARBA" id="ARBA00023212"/>
    </source>
</evidence>
<sequence>MEQTIEDPPTSAVLLDHCHFSQVIFNSVEKFYVPGGDITCYYTLTQHFIPRRKDWIGIFRTILQLLISPNTVLNEIFLSSQVGWKTTREYYTFMWITLPKNTRSKMLKTDDEYYQFCYVDQDGVVRGASIPFQFRPENEEDLLVVTTQGEVEEIEQQNKELCKENQELKDSCVSLQKQNSDMQAELQRKQEELETLQSINKKLEQKVQEQKDYWETELLHLKEQNQKVSSENEKMGITVDQLQAQLSTQEKEMEKLVQGAQDKTEQLEHLKKENGQLFLSLTEQREHQKKLEQTVEEMKHKESAAAKKQQELTASFPLSPCNLSPHAYPRDFLKKENHRLLNYMGLDYDSLPYQVPTSDQEGAEQNPGLLSIKKCPICESDFADGFCDHILEQQWIQTLCLKCPICNKVFPEREKQIFEDHVFCHSL</sequence>
<feature type="coiled-coil region" evidence="17">
    <location>
        <begin position="144"/>
        <end position="311"/>
    </location>
</feature>
<evidence type="ECO:0000313" key="19">
    <source>
        <dbReference type="Ensembl" id="ENSMICP00000027400.2"/>
    </source>
</evidence>
<evidence type="ECO:0000256" key="8">
    <source>
        <dbReference type="ARBA" id="ARBA00023054"/>
    </source>
</evidence>
<keyword evidence="9" id="KW-0472">Membrane</keyword>
<evidence type="ECO:0000256" key="6">
    <source>
        <dbReference type="ARBA" id="ARBA00022833"/>
    </source>
</evidence>
<reference evidence="19" key="2">
    <citation type="submission" date="2025-08" db="UniProtKB">
        <authorList>
            <consortium name="Ensembl"/>
        </authorList>
    </citation>
    <scope>IDENTIFICATION</scope>
</reference>
<evidence type="ECO:0000256" key="12">
    <source>
        <dbReference type="ARBA" id="ARBA00037854"/>
    </source>
</evidence>
<dbReference type="InterPro" id="IPR051002">
    <property type="entry name" value="UBA_autophagy_assoc_protein"/>
</dbReference>
<dbReference type="Ensembl" id="ENSMICT00000039758.2">
    <property type="protein sequence ID" value="ENSMICP00000027400.2"/>
    <property type="gene ID" value="ENSMICG00000015330.3"/>
</dbReference>
<organism evidence="19 20">
    <name type="scientific">Microcebus murinus</name>
    <name type="common">Gray mouse lemur</name>
    <name type="synonym">Lemur murinus</name>
    <dbReference type="NCBI Taxonomy" id="30608"/>
    <lineage>
        <taxon>Eukaryota</taxon>
        <taxon>Metazoa</taxon>
        <taxon>Chordata</taxon>
        <taxon>Craniata</taxon>
        <taxon>Vertebrata</taxon>
        <taxon>Euteleostomi</taxon>
        <taxon>Mammalia</taxon>
        <taxon>Eutheria</taxon>
        <taxon>Euarchontoglires</taxon>
        <taxon>Primates</taxon>
        <taxon>Strepsirrhini</taxon>
        <taxon>Lemuriformes</taxon>
        <taxon>Cheirogaleidae</taxon>
        <taxon>Microcebus</taxon>
    </lineage>
</organism>
<name>A0A8C5VPN2_MICMU</name>
<evidence type="ECO:0000256" key="7">
    <source>
        <dbReference type="ARBA" id="ARBA00023006"/>
    </source>
</evidence>
<protein>
    <recommendedName>
        <fullName evidence="14">Calcium-binding and coiled-coil domain-containing protein 2</fullName>
    </recommendedName>
    <alternativeName>
        <fullName evidence="15">Nuclear domain 10 protein NDP52</fullName>
    </alternativeName>
</protein>
<keyword evidence="5 16" id="KW-0863">Zinc-finger</keyword>
<evidence type="ECO:0000256" key="2">
    <source>
        <dbReference type="ARBA" id="ARBA00004556"/>
    </source>
</evidence>
<dbReference type="GO" id="GO:0005829">
    <property type="term" value="C:cytosol"/>
    <property type="evidence" value="ECO:0007669"/>
    <property type="project" value="Ensembl"/>
</dbReference>
<proteinExistence type="inferred from homology"/>
<keyword evidence="4" id="KW-0479">Metal-binding</keyword>
<keyword evidence="8 17" id="KW-0175">Coiled coil</keyword>
<keyword evidence="20" id="KW-1185">Reference proteome</keyword>
<dbReference type="GO" id="GO:1901098">
    <property type="term" value="P:positive regulation of autophagosome maturation"/>
    <property type="evidence" value="ECO:0007669"/>
    <property type="project" value="Ensembl"/>
</dbReference>
<keyword evidence="7" id="KW-0072">Autophagy</keyword>
<dbReference type="EMBL" id="ABDC03020105">
    <property type="status" value="NOT_ANNOTATED_CDS"/>
    <property type="molecule type" value="Genomic_DNA"/>
</dbReference>
<keyword evidence="3" id="KW-0963">Cytoplasm</keyword>
<dbReference type="GO" id="GO:0008270">
    <property type="term" value="F:zinc ion binding"/>
    <property type="evidence" value="ECO:0007669"/>
    <property type="project" value="UniProtKB-KW"/>
</dbReference>
<reference evidence="19" key="1">
    <citation type="submission" date="2016-12" db="EMBL/GenBank/DDBJ databases">
        <title>Mouse lemur reference genome and diversity panel.</title>
        <authorList>
            <person name="Harris R."/>
            <person name="Larsen P."/>
            <person name="Liu Y."/>
            <person name="Hughes D.S."/>
            <person name="Murali S."/>
            <person name="Raveendran M."/>
            <person name="Korchina V."/>
            <person name="Wang M."/>
            <person name="Jhangiani S."/>
            <person name="Bandaranaike D."/>
            <person name="Bellair M."/>
            <person name="Blankenburg K."/>
            <person name="Chao H."/>
            <person name="Dahdouli M."/>
            <person name="Dinh H."/>
            <person name="Doddapaneni H."/>
            <person name="English A."/>
            <person name="Firestine M."/>
            <person name="Gnanaolivu R."/>
            <person name="Gross S."/>
            <person name="Hernandez B."/>
            <person name="Javaid M."/>
            <person name="Jayaseelan J."/>
            <person name="Jones J."/>
            <person name="Khan Z."/>
            <person name="Kovar C."/>
            <person name="Kurapati P."/>
            <person name="Le B."/>
            <person name="Lee S."/>
            <person name="Li M."/>
            <person name="Mathew T."/>
            <person name="Narasimhan A."/>
            <person name="Ngo D."/>
            <person name="Nguyen L."/>
            <person name="Okwuonu G."/>
            <person name="Ongeri F."/>
            <person name="Osuji N."/>
            <person name="Pu L.-L."/>
            <person name="Puazo M."/>
            <person name="Quiroz J."/>
            <person name="Raj R."/>
            <person name="Rajbhandari K."/>
            <person name="Reid J.G."/>
            <person name="Santibanez J."/>
            <person name="Sexton D."/>
            <person name="Skinner E."/>
            <person name="Vee V."/>
            <person name="Weissenberger G."/>
            <person name="Wu Y."/>
            <person name="Xin Y."/>
            <person name="Han Y."/>
            <person name="Campbell C."/>
            <person name="Brown A."/>
            <person name="Sullivan B."/>
            <person name="Shelton J."/>
            <person name="Brown S."/>
            <person name="Dudchenko O."/>
            <person name="Machol I."/>
            <person name="Durand N."/>
            <person name="Shamim M."/>
            <person name="Lieberman A."/>
            <person name="Muzny D.M."/>
            <person name="Richards S."/>
            <person name="Yoder A."/>
            <person name="Worley K.C."/>
            <person name="Rogers J."/>
            <person name="Gibbs R.A."/>
        </authorList>
    </citation>
    <scope>NUCLEOTIDE SEQUENCE [LARGE SCALE GENOMIC DNA]</scope>
</reference>
<keyword evidence="10" id="KW-0206">Cytoskeleton</keyword>
<dbReference type="GO" id="GO:0005856">
    <property type="term" value="C:cytoskeleton"/>
    <property type="evidence" value="ECO:0007669"/>
    <property type="project" value="UniProtKB-SubCell"/>
</dbReference>
<dbReference type="GO" id="GO:0034341">
    <property type="term" value="P:response to type II interferon"/>
    <property type="evidence" value="ECO:0007669"/>
    <property type="project" value="Ensembl"/>
</dbReference>
<reference evidence="19" key="3">
    <citation type="submission" date="2025-09" db="UniProtKB">
        <authorList>
            <consortium name="Ensembl"/>
        </authorList>
    </citation>
    <scope>IDENTIFICATION</scope>
</reference>
<dbReference type="GO" id="GO:0042803">
    <property type="term" value="F:protein homodimerization activity"/>
    <property type="evidence" value="ECO:0007669"/>
    <property type="project" value="Ensembl"/>
</dbReference>
<dbReference type="PROSITE" id="PS51905">
    <property type="entry name" value="ZF_UBZ1"/>
    <property type="match status" value="1"/>
</dbReference>
<dbReference type="GO" id="GO:0098792">
    <property type="term" value="P:xenophagy"/>
    <property type="evidence" value="ECO:0007669"/>
    <property type="project" value="Ensembl"/>
</dbReference>
<dbReference type="GO" id="GO:0048471">
    <property type="term" value="C:perinuclear region of cytoplasm"/>
    <property type="evidence" value="ECO:0007669"/>
    <property type="project" value="UniProtKB-SubCell"/>
</dbReference>
<dbReference type="PANTHER" id="PTHR31915">
    <property type="entry name" value="SKICH DOMAIN-CONTAINING PROTEIN"/>
    <property type="match status" value="1"/>
</dbReference>
<dbReference type="InterPro" id="IPR041641">
    <property type="entry name" value="CALCOCO1/2_Zn_UBZ1"/>
</dbReference>
<evidence type="ECO:0000256" key="4">
    <source>
        <dbReference type="ARBA" id="ARBA00022723"/>
    </source>
</evidence>
<evidence type="ECO:0000256" key="14">
    <source>
        <dbReference type="ARBA" id="ARBA00040931"/>
    </source>
</evidence>
<comment type="similarity">
    <text evidence="13">Belongs to the CALCOCO family.</text>
</comment>
<evidence type="ECO:0000256" key="11">
    <source>
        <dbReference type="ARBA" id="ARBA00023329"/>
    </source>
</evidence>
<evidence type="ECO:0000256" key="5">
    <source>
        <dbReference type="ARBA" id="ARBA00022771"/>
    </source>
</evidence>
<dbReference type="CDD" id="cd21968">
    <property type="entry name" value="Zn-C2H2_CALCOCO2"/>
    <property type="match status" value="1"/>
</dbReference>
<evidence type="ECO:0000259" key="18">
    <source>
        <dbReference type="PROSITE" id="PS51905"/>
    </source>
</evidence>
<dbReference type="GeneTree" id="ENSGT00950000183025"/>
<dbReference type="GO" id="GO:0031410">
    <property type="term" value="C:cytoplasmic vesicle"/>
    <property type="evidence" value="ECO:0007669"/>
    <property type="project" value="UniProtKB-KW"/>
</dbReference>
<dbReference type="Gene3D" id="6.20.250.40">
    <property type="match status" value="1"/>
</dbReference>
<evidence type="ECO:0000256" key="17">
    <source>
        <dbReference type="SAM" id="Coils"/>
    </source>
</evidence>
<dbReference type="GO" id="GO:0000421">
    <property type="term" value="C:autophagosome membrane"/>
    <property type="evidence" value="ECO:0007669"/>
    <property type="project" value="UniProtKB-SubCell"/>
</dbReference>
<dbReference type="EMBL" id="ABDC03020106">
    <property type="status" value="NOT_ANNOTATED_CDS"/>
    <property type="molecule type" value="Genomic_DNA"/>
</dbReference>
<comment type="subcellular location">
    <subcellularLocation>
        <location evidence="1">Cytoplasm</location>
        <location evidence="1">Cytoskeleton</location>
    </subcellularLocation>
    <subcellularLocation>
        <location evidence="2">Cytoplasm</location>
        <location evidence="2">Perinuclear region</location>
    </subcellularLocation>
    <subcellularLocation>
        <location evidence="12">Cytoplasmic vesicle</location>
        <location evidence="12">Autophagosome membrane</location>
        <topology evidence="12">Peripheral membrane protein</topology>
    </subcellularLocation>
</comment>
<evidence type="ECO:0000256" key="16">
    <source>
        <dbReference type="PROSITE-ProRule" id="PRU01253"/>
    </source>
</evidence>
<evidence type="ECO:0000256" key="9">
    <source>
        <dbReference type="ARBA" id="ARBA00023136"/>
    </source>
</evidence>